<name>A0A549T6Q8_METSR</name>
<feature type="compositionally biased region" description="Basic and acidic residues" evidence="1">
    <location>
        <begin position="95"/>
        <end position="112"/>
    </location>
</feature>
<protein>
    <submittedName>
        <fullName evidence="2">Uncharacterized protein</fullName>
    </submittedName>
</protein>
<evidence type="ECO:0000256" key="1">
    <source>
        <dbReference type="SAM" id="MobiDB-lite"/>
    </source>
</evidence>
<dbReference type="Proteomes" id="UP000316781">
    <property type="component" value="Unassembled WGS sequence"/>
</dbReference>
<evidence type="ECO:0000313" key="3">
    <source>
        <dbReference type="Proteomes" id="UP000316781"/>
    </source>
</evidence>
<organism evidence="2 3">
    <name type="scientific">Methylosinus sporium</name>
    <dbReference type="NCBI Taxonomy" id="428"/>
    <lineage>
        <taxon>Bacteria</taxon>
        <taxon>Pseudomonadati</taxon>
        <taxon>Pseudomonadota</taxon>
        <taxon>Alphaproteobacteria</taxon>
        <taxon>Hyphomicrobiales</taxon>
        <taxon>Methylocystaceae</taxon>
        <taxon>Methylosinus</taxon>
    </lineage>
</organism>
<sequence length="164" mass="18392">MARKVAQRPAVPDIIDGKAVQSLVEAHAVRGATVLGQKGGWAVLVRYGVLERAIAAQRARKPRLWRNLATAAAFVRDELGVVRFEVDAQAYEPDPGARRRPDQAERLRKQREAAEHDRWFRTEVQNTLDRIDAGKIGLLDEDSWAQRAAEKRAELARRAAEHNG</sequence>
<accession>A0A549T6Q8</accession>
<comment type="caution">
    <text evidence="2">The sequence shown here is derived from an EMBL/GenBank/DDBJ whole genome shotgun (WGS) entry which is preliminary data.</text>
</comment>
<feature type="region of interest" description="Disordered" evidence="1">
    <location>
        <begin position="92"/>
        <end position="112"/>
    </location>
</feature>
<dbReference type="AlphaFoldDB" id="A0A549T6Q8"/>
<evidence type="ECO:0000313" key="2">
    <source>
        <dbReference type="EMBL" id="TRL37536.1"/>
    </source>
</evidence>
<gene>
    <name evidence="2" type="ORF">FM996_02280</name>
</gene>
<proteinExistence type="predicted"/>
<dbReference type="EMBL" id="VJMF01000011">
    <property type="protein sequence ID" value="TRL37536.1"/>
    <property type="molecule type" value="Genomic_DNA"/>
</dbReference>
<reference evidence="2 3" key="1">
    <citation type="submission" date="2019-07" db="EMBL/GenBank/DDBJ databases">
        <title>Ln-dependent methylotrophs.</title>
        <authorList>
            <person name="Tani A."/>
        </authorList>
    </citation>
    <scope>NUCLEOTIDE SEQUENCE [LARGE SCALE GENOMIC DNA]</scope>
    <source>
        <strain evidence="2 3">SM89A</strain>
    </source>
</reference>
<dbReference type="Gene3D" id="6.20.450.20">
    <property type="match status" value="1"/>
</dbReference>